<dbReference type="PRINTS" id="PR00449">
    <property type="entry name" value="RASTRNSFRMNG"/>
</dbReference>
<dbReference type="GO" id="GO:0003924">
    <property type="term" value="F:GTPase activity"/>
    <property type="evidence" value="ECO:0007669"/>
    <property type="project" value="InterPro"/>
</dbReference>
<dbReference type="EMBL" id="GIBP01008423">
    <property type="protein sequence ID" value="NDV37392.1"/>
    <property type="molecule type" value="Transcribed_RNA"/>
</dbReference>
<sequence>MAKGEYESLGVSTIGIDIIPVDVPVHGVKSPVKISFYDTAGQERYRALAKPYIRGSDAVLLTFCADSPLTRSWYSEIEKDLPENAELFLVCTKIDLDAEGKVTAGVKTIPEHWHVPEDIGEKVGYVIYNVSSKEGWGIDNLKNDIARKCWEKDNVIKQILLK</sequence>
<evidence type="ECO:0000313" key="4">
    <source>
        <dbReference type="EMBL" id="NDV37392.1"/>
    </source>
</evidence>
<keyword evidence="3" id="KW-0449">Lipoprotein</keyword>
<dbReference type="SUPFAM" id="SSF52540">
    <property type="entry name" value="P-loop containing nucleoside triphosphate hydrolases"/>
    <property type="match status" value="1"/>
</dbReference>
<accession>A0A6B2LJX2</accession>
<evidence type="ECO:0000256" key="3">
    <source>
        <dbReference type="ARBA" id="ARBA00023288"/>
    </source>
</evidence>
<proteinExistence type="predicted"/>
<dbReference type="InterPro" id="IPR001806">
    <property type="entry name" value="Small_GTPase"/>
</dbReference>
<dbReference type="Gene3D" id="3.40.50.300">
    <property type="entry name" value="P-loop containing nucleotide triphosphate hydrolases"/>
    <property type="match status" value="1"/>
</dbReference>
<evidence type="ECO:0000256" key="2">
    <source>
        <dbReference type="ARBA" id="ARBA00023134"/>
    </source>
</evidence>
<keyword evidence="2" id="KW-0342">GTP-binding</keyword>
<reference evidence="4" key="1">
    <citation type="journal article" date="2020" name="J. Eukaryot. Microbiol.">
        <title>De novo Sequencing, Assembly and Annotation of the Transcriptome for the Free-Living Testate Amoeba Arcella intermedia.</title>
        <authorList>
            <person name="Ribeiro G.M."/>
            <person name="Porfirio-Sousa A.L."/>
            <person name="Maurer-Alcala X.X."/>
            <person name="Katz L.A."/>
            <person name="Lahr D.J.G."/>
        </authorList>
    </citation>
    <scope>NUCLEOTIDE SEQUENCE</scope>
</reference>
<dbReference type="PANTHER" id="PTHR47977">
    <property type="entry name" value="RAS-RELATED PROTEIN RAB"/>
    <property type="match status" value="1"/>
</dbReference>
<keyword evidence="1" id="KW-0547">Nucleotide-binding</keyword>
<dbReference type="GO" id="GO:0005525">
    <property type="term" value="F:GTP binding"/>
    <property type="evidence" value="ECO:0007669"/>
    <property type="project" value="UniProtKB-KW"/>
</dbReference>
<dbReference type="InterPro" id="IPR027417">
    <property type="entry name" value="P-loop_NTPase"/>
</dbReference>
<organism evidence="4">
    <name type="scientific">Arcella intermedia</name>
    <dbReference type="NCBI Taxonomy" id="1963864"/>
    <lineage>
        <taxon>Eukaryota</taxon>
        <taxon>Amoebozoa</taxon>
        <taxon>Tubulinea</taxon>
        <taxon>Elardia</taxon>
        <taxon>Arcellinida</taxon>
        <taxon>Sphaerothecina</taxon>
        <taxon>Arcellidae</taxon>
        <taxon>Arcella</taxon>
    </lineage>
</organism>
<name>A0A6B2LJX2_9EUKA</name>
<protein>
    <submittedName>
        <fullName evidence="4">Uncharacterized protein</fullName>
    </submittedName>
</protein>
<dbReference type="InterPro" id="IPR050227">
    <property type="entry name" value="Rab"/>
</dbReference>
<evidence type="ECO:0000256" key="1">
    <source>
        <dbReference type="ARBA" id="ARBA00022741"/>
    </source>
</evidence>
<dbReference type="Pfam" id="PF00071">
    <property type="entry name" value="Ras"/>
    <property type="match status" value="1"/>
</dbReference>
<dbReference type="SMART" id="SM00175">
    <property type="entry name" value="RAB"/>
    <property type="match status" value="1"/>
</dbReference>
<dbReference type="AlphaFoldDB" id="A0A6B2LJX2"/>
<dbReference type="PROSITE" id="PS51419">
    <property type="entry name" value="RAB"/>
    <property type="match status" value="1"/>
</dbReference>